<dbReference type="PROSITE" id="PS51193">
    <property type="entry name" value="HELICASE_ATP_BIND_2"/>
    <property type="match status" value="1"/>
</dbReference>
<proteinExistence type="inferred from homology"/>
<feature type="compositionally biased region" description="Basic and acidic residues" evidence="13">
    <location>
        <begin position="72"/>
        <end position="94"/>
    </location>
</feature>
<dbReference type="GO" id="GO:0003678">
    <property type="term" value="F:DNA helicase activity"/>
    <property type="evidence" value="ECO:0007669"/>
    <property type="project" value="InterPro"/>
</dbReference>
<dbReference type="InterPro" id="IPR002464">
    <property type="entry name" value="DNA/RNA_helicase_DEAH_CS"/>
</dbReference>
<dbReference type="Gene3D" id="3.40.50.300">
    <property type="entry name" value="P-loop containing nucleotide triphosphate hydrolases"/>
    <property type="match status" value="2"/>
</dbReference>
<evidence type="ECO:0000256" key="7">
    <source>
        <dbReference type="ARBA" id="ARBA00022806"/>
    </source>
</evidence>
<evidence type="ECO:0000256" key="8">
    <source>
        <dbReference type="ARBA" id="ARBA00022840"/>
    </source>
</evidence>
<keyword evidence="11" id="KW-0413">Isomerase</keyword>
<comment type="cofactor">
    <cofactor evidence="1">
        <name>[4Fe-4S] cluster</name>
        <dbReference type="ChEBI" id="CHEBI:49883"/>
    </cofactor>
</comment>
<keyword evidence="6" id="KW-0378">Hydrolase</keyword>
<evidence type="ECO:0000313" key="15">
    <source>
        <dbReference type="EMBL" id="MBA0748984.1"/>
    </source>
</evidence>
<accession>A0A7J9CL33</accession>
<dbReference type="Pfam" id="PF13307">
    <property type="entry name" value="Helicase_C_2"/>
    <property type="match status" value="1"/>
</dbReference>
<dbReference type="GO" id="GO:0006139">
    <property type="term" value="P:nucleobase-containing compound metabolic process"/>
    <property type="evidence" value="ECO:0007669"/>
    <property type="project" value="InterPro"/>
</dbReference>
<evidence type="ECO:0000256" key="5">
    <source>
        <dbReference type="ARBA" id="ARBA00022741"/>
    </source>
</evidence>
<dbReference type="GO" id="GO:0005524">
    <property type="term" value="F:ATP binding"/>
    <property type="evidence" value="ECO:0007669"/>
    <property type="project" value="UniProtKB-KW"/>
</dbReference>
<dbReference type="CDD" id="cd18788">
    <property type="entry name" value="SF2_C_XPD"/>
    <property type="match status" value="1"/>
</dbReference>
<dbReference type="SMART" id="SM00491">
    <property type="entry name" value="HELICc2"/>
    <property type="match status" value="1"/>
</dbReference>
<organism evidence="15 16">
    <name type="scientific">Gossypium gossypioides</name>
    <name type="common">Mexican cotton</name>
    <name type="synonym">Selera gossypioides</name>
    <dbReference type="NCBI Taxonomy" id="34282"/>
    <lineage>
        <taxon>Eukaryota</taxon>
        <taxon>Viridiplantae</taxon>
        <taxon>Streptophyta</taxon>
        <taxon>Embryophyta</taxon>
        <taxon>Tracheophyta</taxon>
        <taxon>Spermatophyta</taxon>
        <taxon>Magnoliopsida</taxon>
        <taxon>eudicotyledons</taxon>
        <taxon>Gunneridae</taxon>
        <taxon>Pentapetalae</taxon>
        <taxon>rosids</taxon>
        <taxon>malvids</taxon>
        <taxon>Malvales</taxon>
        <taxon>Malvaceae</taxon>
        <taxon>Malvoideae</taxon>
        <taxon>Gossypium</taxon>
    </lineage>
</organism>
<dbReference type="PANTHER" id="PTHR11472:SF41">
    <property type="entry name" value="ATP-DEPENDENT DNA HELICASE DDX11-RELATED"/>
    <property type="match status" value="1"/>
</dbReference>
<feature type="region of interest" description="Disordered" evidence="13">
    <location>
        <begin position="18"/>
        <end position="94"/>
    </location>
</feature>
<evidence type="ECO:0000256" key="13">
    <source>
        <dbReference type="SAM" id="MobiDB-lite"/>
    </source>
</evidence>
<evidence type="ECO:0000256" key="3">
    <source>
        <dbReference type="ARBA" id="ARBA00008435"/>
    </source>
</evidence>
<evidence type="ECO:0000256" key="1">
    <source>
        <dbReference type="ARBA" id="ARBA00001966"/>
    </source>
</evidence>
<comment type="caution">
    <text evidence="15">The sequence shown here is derived from an EMBL/GenBank/DDBJ whole genome shotgun (WGS) entry which is preliminary data.</text>
</comment>
<dbReference type="InterPro" id="IPR006554">
    <property type="entry name" value="Helicase-like_DEXD_c2"/>
</dbReference>
<dbReference type="AlphaFoldDB" id="A0A7J9CL33"/>
<dbReference type="GO" id="GO:0006974">
    <property type="term" value="P:DNA damage response"/>
    <property type="evidence" value="ECO:0007669"/>
    <property type="project" value="UniProtKB-ARBA"/>
</dbReference>
<dbReference type="PANTHER" id="PTHR11472">
    <property type="entry name" value="DNA REPAIR DEAD HELICASE RAD3/XP-D SUBFAMILY MEMBER"/>
    <property type="match status" value="1"/>
</dbReference>
<keyword evidence="10" id="KW-0411">Iron-sulfur</keyword>
<evidence type="ECO:0000256" key="2">
    <source>
        <dbReference type="ARBA" id="ARBA00004123"/>
    </source>
</evidence>
<gene>
    <name evidence="15" type="ORF">Gogos_002953</name>
</gene>
<dbReference type="InterPro" id="IPR013020">
    <property type="entry name" value="Rad3/Chl1-like"/>
</dbReference>
<evidence type="ECO:0000256" key="6">
    <source>
        <dbReference type="ARBA" id="ARBA00022801"/>
    </source>
</evidence>
<dbReference type="GO" id="GO:0003677">
    <property type="term" value="F:DNA binding"/>
    <property type="evidence" value="ECO:0007669"/>
    <property type="project" value="InterPro"/>
</dbReference>
<dbReference type="PROSITE" id="PS00690">
    <property type="entry name" value="DEAH_ATP_HELICASE"/>
    <property type="match status" value="1"/>
</dbReference>
<evidence type="ECO:0000256" key="9">
    <source>
        <dbReference type="ARBA" id="ARBA00023004"/>
    </source>
</evidence>
<evidence type="ECO:0000256" key="10">
    <source>
        <dbReference type="ARBA" id="ARBA00023014"/>
    </source>
</evidence>
<keyword evidence="16" id="KW-1185">Reference proteome</keyword>
<dbReference type="InterPro" id="IPR006555">
    <property type="entry name" value="ATP-dep_Helicase_C"/>
</dbReference>
<dbReference type="EMBL" id="JABEZY010000011">
    <property type="protein sequence ID" value="MBA0748984.1"/>
    <property type="molecule type" value="Genomic_DNA"/>
</dbReference>
<dbReference type="InterPro" id="IPR045028">
    <property type="entry name" value="DinG/Rad3-like"/>
</dbReference>
<name>A0A7J9CL33_GOSGO</name>
<keyword evidence="9" id="KW-0408">Iron</keyword>
<evidence type="ECO:0000256" key="11">
    <source>
        <dbReference type="ARBA" id="ARBA00023235"/>
    </source>
</evidence>
<dbReference type="SMART" id="SM00488">
    <property type="entry name" value="DEXDc2"/>
    <property type="match status" value="1"/>
</dbReference>
<dbReference type="Proteomes" id="UP000593579">
    <property type="component" value="Unassembled WGS sequence"/>
</dbReference>
<comment type="similarity">
    <text evidence="3">Belongs to the DEAD box helicase family. DEAH subfamily. DDX11/CHL1 sub-subfamily.</text>
</comment>
<keyword evidence="4" id="KW-0479">Metal-binding</keyword>
<evidence type="ECO:0000256" key="12">
    <source>
        <dbReference type="ARBA" id="ARBA00023242"/>
    </source>
</evidence>
<keyword evidence="8" id="KW-0067">ATP-binding</keyword>
<protein>
    <recommendedName>
        <fullName evidence="14">Helicase ATP-binding domain-containing protein</fullName>
    </recommendedName>
</protein>
<dbReference type="GO" id="GO:0005634">
    <property type="term" value="C:nucleus"/>
    <property type="evidence" value="ECO:0007669"/>
    <property type="project" value="UniProtKB-SubCell"/>
</dbReference>
<dbReference type="GO" id="GO:0016818">
    <property type="term" value="F:hydrolase activity, acting on acid anhydrides, in phosphorus-containing anhydrides"/>
    <property type="evidence" value="ECO:0007669"/>
    <property type="project" value="InterPro"/>
</dbReference>
<dbReference type="OrthoDB" id="267079at2759"/>
<evidence type="ECO:0000313" key="16">
    <source>
        <dbReference type="Proteomes" id="UP000593579"/>
    </source>
</evidence>
<dbReference type="NCBIfam" id="TIGR00604">
    <property type="entry name" value="rad3"/>
    <property type="match status" value="1"/>
</dbReference>
<sequence>TGKTLSIICSALQWVLDQRQKDQSEKRVESDEKKGKNGEIGSDGEPDWIKNFVVNKDNQVDEKKSKKNKHGFASEKYKKRTNKDSHRDLFSRNIDEESFPENKECKRSVKKNDVVDLDDNEFLLEEYESEEEGGIGSLNSKRKGNKFTVNSSSEEEEDEFEEEEEVKLKVYFCSRTHSQLSQFVKELRKTIFANEMNVVSLGSRKNFCINEEVLRLGNSTQINERCLELQKIAIWNLELEVHQIVNASMQNLGAEGKVRRTKASSGCPMLRKHKLQKQFRDEISHQGVLDIEDLVQLGRNIGTCPYYGSRSMITSADLVVLPYQSLLSKASREALGLNLKDSIVIIDEAHNLADSLISMYDAKITLSQLENVHSHIEKYFGRFRSLLGPGNRRYIQTLLVLTRAFLCVLLNDKDGNRLNTCPDAEKELTVPLLQVSGYGDKMTTMQKGSAVKENGESCDHGSILSGFQALANMLLSLTNNDGDGRIIISRKRPSSSGQGAYLKYVMLTGEKIFSEIVHEAHAVILAGGTLQPIEETRERLFPWLPSDHLHFFSCSHIVPPESILPLAVSHGPSGRSFDFSYGSRSSSTMIKELGLLLCNLATVIPEGIVVFFSSFEYEGQVYDAWKTSGILERILKKKHIFREPRKNTEIEVILKKYKEAIDNPAPKSGAILLAVVGGKISEGINFSDGMGRCIVMVGLPYPSPSDIELLERVKHIESLGDTSSMEIPKLSISEEEYYGGDVQSGFSILRSCRRRGKEYYENLCMKAVNQSIGRAIRHVNDYAAILLVDIRYASDSSKRSFSHPSSKLPQWIKESLVSATNNYGEVHKLLHQFFRFNKNRNCN</sequence>
<keyword evidence="7" id="KW-0347">Helicase</keyword>
<evidence type="ECO:0000256" key="4">
    <source>
        <dbReference type="ARBA" id="ARBA00022723"/>
    </source>
</evidence>
<keyword evidence="12" id="KW-0539">Nucleus</keyword>
<dbReference type="InterPro" id="IPR014013">
    <property type="entry name" value="Helic_SF1/SF2_ATP-bd_DinG/Rad3"/>
</dbReference>
<feature type="region of interest" description="Disordered" evidence="13">
    <location>
        <begin position="134"/>
        <end position="160"/>
    </location>
</feature>
<dbReference type="GO" id="GO:0051536">
    <property type="term" value="F:iron-sulfur cluster binding"/>
    <property type="evidence" value="ECO:0007669"/>
    <property type="project" value="UniProtKB-KW"/>
</dbReference>
<dbReference type="InterPro" id="IPR010614">
    <property type="entry name" value="RAD3-like_helicase_DEAD"/>
</dbReference>
<evidence type="ECO:0000259" key="14">
    <source>
        <dbReference type="PROSITE" id="PS51193"/>
    </source>
</evidence>
<dbReference type="GO" id="GO:0034085">
    <property type="term" value="P:establishment of sister chromatid cohesion"/>
    <property type="evidence" value="ECO:0007669"/>
    <property type="project" value="TreeGrafter"/>
</dbReference>
<dbReference type="InterPro" id="IPR027417">
    <property type="entry name" value="P-loop_NTPase"/>
</dbReference>
<reference evidence="15 16" key="1">
    <citation type="journal article" date="2019" name="Genome Biol. Evol.">
        <title>Insights into the evolution of the New World diploid cottons (Gossypium, subgenus Houzingenia) based on genome sequencing.</title>
        <authorList>
            <person name="Grover C.E."/>
            <person name="Arick M.A. 2nd"/>
            <person name="Thrash A."/>
            <person name="Conover J.L."/>
            <person name="Sanders W.S."/>
            <person name="Peterson D.G."/>
            <person name="Frelichowski J.E."/>
            <person name="Scheffler J.A."/>
            <person name="Scheffler B.E."/>
            <person name="Wendel J.F."/>
        </authorList>
    </citation>
    <scope>NUCLEOTIDE SEQUENCE [LARGE SCALE GENOMIC DNA]</scope>
    <source>
        <strain evidence="15">5</strain>
        <tissue evidence="15">Leaf</tissue>
    </source>
</reference>
<feature type="compositionally biased region" description="Basic and acidic residues" evidence="13">
    <location>
        <begin position="18"/>
        <end position="37"/>
    </location>
</feature>
<feature type="domain" description="Helicase ATP-binding" evidence="14">
    <location>
        <begin position="1"/>
        <end position="398"/>
    </location>
</feature>
<comment type="subcellular location">
    <subcellularLocation>
        <location evidence="2">Nucleus</location>
    </subcellularLocation>
</comment>
<dbReference type="Pfam" id="PF06733">
    <property type="entry name" value="DEAD_2"/>
    <property type="match status" value="1"/>
</dbReference>
<dbReference type="GO" id="GO:0046872">
    <property type="term" value="F:metal ion binding"/>
    <property type="evidence" value="ECO:0007669"/>
    <property type="project" value="UniProtKB-KW"/>
</dbReference>
<keyword evidence="5" id="KW-0547">Nucleotide-binding</keyword>
<feature type="non-terminal residue" evidence="15">
    <location>
        <position position="1"/>
    </location>
</feature>